<proteinExistence type="predicted"/>
<dbReference type="CDD" id="cd06093">
    <property type="entry name" value="PX_domain"/>
    <property type="match status" value="1"/>
</dbReference>
<evidence type="ECO:0000313" key="3">
    <source>
        <dbReference type="EMBL" id="CAD8074371.1"/>
    </source>
</evidence>
<dbReference type="AlphaFoldDB" id="A0A8S1M929"/>
<gene>
    <name evidence="3" type="ORF">PPRIM_AZ9-3.1.T0520243</name>
</gene>
<name>A0A8S1M929_PARPR</name>
<evidence type="ECO:0000256" key="1">
    <source>
        <dbReference type="SAM" id="MobiDB-lite"/>
    </source>
</evidence>
<feature type="compositionally biased region" description="Basic and acidic residues" evidence="1">
    <location>
        <begin position="163"/>
        <end position="186"/>
    </location>
</feature>
<dbReference type="GO" id="GO:0035091">
    <property type="term" value="F:phosphatidylinositol binding"/>
    <property type="evidence" value="ECO:0007669"/>
    <property type="project" value="InterPro"/>
</dbReference>
<dbReference type="Pfam" id="PF00787">
    <property type="entry name" value="PX"/>
    <property type="match status" value="1"/>
</dbReference>
<organism evidence="3 4">
    <name type="scientific">Paramecium primaurelia</name>
    <dbReference type="NCBI Taxonomy" id="5886"/>
    <lineage>
        <taxon>Eukaryota</taxon>
        <taxon>Sar</taxon>
        <taxon>Alveolata</taxon>
        <taxon>Ciliophora</taxon>
        <taxon>Intramacronucleata</taxon>
        <taxon>Oligohymenophorea</taxon>
        <taxon>Peniculida</taxon>
        <taxon>Parameciidae</taxon>
        <taxon>Paramecium</taxon>
    </lineage>
</organism>
<dbReference type="InterPro" id="IPR001683">
    <property type="entry name" value="PX_dom"/>
</dbReference>
<evidence type="ECO:0000313" key="4">
    <source>
        <dbReference type="Proteomes" id="UP000688137"/>
    </source>
</evidence>
<sequence>MQDNIFDFVITVSQSQKNEQTVYYQLNFFNQKNQLVFHNQHRYSELKKFHQALETLKITLPSFPGTHWWKSVNSDPDLIEERKQQLDEYFKSLTCSKIVRDSLIFKNFILSAQKEAEKRILKEQKEKARKAEGYVNQNQKKLKNIKYQTPAANPVNLPPTPGEQKERSQSLEHKPQSSKIEKDNNKSSKHQSPILNFGGSKIFRGILSNAAKQ</sequence>
<evidence type="ECO:0000259" key="2">
    <source>
        <dbReference type="PROSITE" id="PS50195"/>
    </source>
</evidence>
<feature type="region of interest" description="Disordered" evidence="1">
    <location>
        <begin position="126"/>
        <end position="197"/>
    </location>
</feature>
<accession>A0A8S1M929</accession>
<keyword evidence="4" id="KW-1185">Reference proteome</keyword>
<dbReference type="OMA" id="VFHNQHR"/>
<comment type="caution">
    <text evidence="3">The sequence shown here is derived from an EMBL/GenBank/DDBJ whole genome shotgun (WGS) entry which is preliminary data.</text>
</comment>
<feature type="domain" description="PX" evidence="2">
    <location>
        <begin position="1"/>
        <end position="115"/>
    </location>
</feature>
<reference evidence="3" key="1">
    <citation type="submission" date="2021-01" db="EMBL/GenBank/DDBJ databases">
        <authorList>
            <consortium name="Genoscope - CEA"/>
            <person name="William W."/>
        </authorList>
    </citation>
    <scope>NUCLEOTIDE SEQUENCE</scope>
</reference>
<protein>
    <recommendedName>
        <fullName evidence="2">PX domain-containing protein</fullName>
    </recommendedName>
</protein>
<dbReference type="Proteomes" id="UP000688137">
    <property type="component" value="Unassembled WGS sequence"/>
</dbReference>
<dbReference type="EMBL" id="CAJJDM010000052">
    <property type="protein sequence ID" value="CAD8074371.1"/>
    <property type="molecule type" value="Genomic_DNA"/>
</dbReference>
<dbReference type="PROSITE" id="PS50195">
    <property type="entry name" value="PX"/>
    <property type="match status" value="1"/>
</dbReference>